<dbReference type="Pfam" id="PF00145">
    <property type="entry name" value="DNA_methylase"/>
    <property type="match status" value="3"/>
</dbReference>
<dbReference type="REBASE" id="130392">
    <property type="entry name" value="M.RrhKG21ORF11160P"/>
</dbReference>
<dbReference type="PRINTS" id="PR00105">
    <property type="entry name" value="C5METTRFRASE"/>
</dbReference>
<dbReference type="PATRIC" id="fig|1441923.3.peg.2458"/>
<protein>
    <recommendedName>
        <fullName evidence="1">DNA (cytosine-5-)-methyltransferase</fullName>
        <ecNumber evidence="1">2.1.1.37</ecNumber>
    </recommendedName>
</protein>
<dbReference type="AlphaFoldDB" id="A0A0M8PP45"/>
<evidence type="ECO:0000256" key="2">
    <source>
        <dbReference type="ARBA" id="ARBA00022603"/>
    </source>
</evidence>
<dbReference type="GO" id="GO:0009307">
    <property type="term" value="P:DNA restriction-modification system"/>
    <property type="evidence" value="ECO:0007669"/>
    <property type="project" value="UniProtKB-KW"/>
</dbReference>
<sequence length="349" mass="37705">MKHYSIVDLFAGPGGLDVAAHWLGIPVHGIEWDADACATRKAAGLSTDIADVRAVGPEHFQDATVLVGGPPCQTYTLAGGGAGRRALDRVLHFVKQMAAGVDVAAAVASLDDERTGLVLEPLRWIIQAMEFGLPYDAVILEQVPAVLPVWQAMGEALAGLGYQVDYGVLRTEQYGVPQTRRRAILVAHRHRTPSLPAPTHRAYRKGVPRTEGDPALLPWATMGDVLKRDDEFVVVSNYGSGGDPRARGRRTSDEPAATVTGKVSRNRVVGLDGVELPRFTPAEAGRLQTFPKDYPWDGNAIAQQIGNAIPPRLGAHVLASALGLNVDERFFDTALKKPWRISRRGLLKQ</sequence>
<dbReference type="EMBL" id="AZYO01000023">
    <property type="protein sequence ID" value="KOS56179.1"/>
    <property type="molecule type" value="Genomic_DNA"/>
</dbReference>
<keyword evidence="5" id="KW-0680">Restriction system</keyword>
<dbReference type="EC" id="2.1.1.37" evidence="1"/>
<dbReference type="GO" id="GO:0003886">
    <property type="term" value="F:DNA (cytosine-5-)-methyltransferase activity"/>
    <property type="evidence" value="ECO:0007669"/>
    <property type="project" value="UniProtKB-EC"/>
</dbReference>
<dbReference type="SUPFAM" id="SSF53335">
    <property type="entry name" value="S-adenosyl-L-methionine-dependent methyltransferases"/>
    <property type="match status" value="1"/>
</dbReference>
<reference evidence="7 8" key="1">
    <citation type="journal article" date="2015" name="Genome Announc.">
        <title>Draft Genome Sequence of Rhodococcus rhodochrous Strain KG-21, a Soil Isolate from Oil Fields of Krishna-Godavari Basin, India.</title>
        <authorList>
            <person name="Dawar C."/>
            <person name="Aggarwal R.K."/>
        </authorList>
    </citation>
    <scope>NUCLEOTIDE SEQUENCE [LARGE SCALE GENOMIC DNA]</scope>
    <source>
        <strain evidence="7 8">KG-21</strain>
    </source>
</reference>
<comment type="caution">
    <text evidence="7">The sequence shown here is derived from an EMBL/GenBank/DDBJ whole genome shotgun (WGS) entry which is preliminary data.</text>
</comment>
<evidence type="ECO:0000313" key="7">
    <source>
        <dbReference type="EMBL" id="KOS56179.1"/>
    </source>
</evidence>
<reference evidence="8" key="2">
    <citation type="submission" date="2015-01" db="EMBL/GenBank/DDBJ databases">
        <title>Draft genome sequence of potential hydrocarbon metabolising strain of Rhodococcus rhodochrous.</title>
        <authorList>
            <person name="Aggarwal R.K."/>
            <person name="Dawar C."/>
        </authorList>
    </citation>
    <scope>NUCLEOTIDE SEQUENCE [LARGE SCALE GENOMIC DNA]</scope>
    <source>
        <strain evidence="8">KG-21</strain>
    </source>
</reference>
<dbReference type="Gene3D" id="3.40.50.150">
    <property type="entry name" value="Vaccinia Virus protein VP39"/>
    <property type="match status" value="1"/>
</dbReference>
<organism evidence="7 8">
    <name type="scientific">Rhodococcus rhodochrous KG-21</name>
    <dbReference type="NCBI Taxonomy" id="1441923"/>
    <lineage>
        <taxon>Bacteria</taxon>
        <taxon>Bacillati</taxon>
        <taxon>Actinomycetota</taxon>
        <taxon>Actinomycetes</taxon>
        <taxon>Mycobacteriales</taxon>
        <taxon>Nocardiaceae</taxon>
        <taxon>Rhodococcus</taxon>
    </lineage>
</organism>
<dbReference type="Gene3D" id="3.90.120.10">
    <property type="entry name" value="DNA Methylase, subunit A, domain 2"/>
    <property type="match status" value="1"/>
</dbReference>
<dbReference type="GO" id="GO:0032259">
    <property type="term" value="P:methylation"/>
    <property type="evidence" value="ECO:0007669"/>
    <property type="project" value="UniProtKB-KW"/>
</dbReference>
<proteinExistence type="inferred from homology"/>
<dbReference type="InterPro" id="IPR029063">
    <property type="entry name" value="SAM-dependent_MTases_sf"/>
</dbReference>
<evidence type="ECO:0000256" key="1">
    <source>
        <dbReference type="ARBA" id="ARBA00011975"/>
    </source>
</evidence>
<gene>
    <name evidence="7" type="ORF">Z051_11160</name>
</gene>
<dbReference type="GO" id="GO:0003677">
    <property type="term" value="F:DNA binding"/>
    <property type="evidence" value="ECO:0007669"/>
    <property type="project" value="TreeGrafter"/>
</dbReference>
<keyword evidence="2 6" id="KW-0489">Methyltransferase</keyword>
<evidence type="ECO:0000256" key="4">
    <source>
        <dbReference type="ARBA" id="ARBA00022691"/>
    </source>
</evidence>
<accession>A0A0M8PP45</accession>
<dbReference type="Proteomes" id="UP000037712">
    <property type="component" value="Unassembled WGS sequence"/>
</dbReference>
<evidence type="ECO:0000256" key="6">
    <source>
        <dbReference type="PROSITE-ProRule" id="PRU01016"/>
    </source>
</evidence>
<feature type="active site" evidence="6">
    <location>
        <position position="72"/>
    </location>
</feature>
<dbReference type="PANTHER" id="PTHR10629">
    <property type="entry name" value="CYTOSINE-SPECIFIC METHYLTRANSFERASE"/>
    <property type="match status" value="1"/>
</dbReference>
<dbReference type="InterPro" id="IPR050390">
    <property type="entry name" value="C5-Methyltransferase"/>
</dbReference>
<dbReference type="InterPro" id="IPR001525">
    <property type="entry name" value="C5_MeTfrase"/>
</dbReference>
<evidence type="ECO:0000256" key="3">
    <source>
        <dbReference type="ARBA" id="ARBA00022679"/>
    </source>
</evidence>
<evidence type="ECO:0000313" key="8">
    <source>
        <dbReference type="Proteomes" id="UP000037712"/>
    </source>
</evidence>
<keyword evidence="4 6" id="KW-0949">S-adenosyl-L-methionine</keyword>
<comment type="similarity">
    <text evidence="6">Belongs to the class I-like SAM-binding methyltransferase superfamily. C5-methyltransferase family.</text>
</comment>
<name>A0A0M8PP45_RHORH</name>
<dbReference type="PANTHER" id="PTHR10629:SF52">
    <property type="entry name" value="DNA (CYTOSINE-5)-METHYLTRANSFERASE 1"/>
    <property type="match status" value="1"/>
</dbReference>
<dbReference type="PROSITE" id="PS51679">
    <property type="entry name" value="SAM_MT_C5"/>
    <property type="match status" value="1"/>
</dbReference>
<evidence type="ECO:0000256" key="5">
    <source>
        <dbReference type="ARBA" id="ARBA00022747"/>
    </source>
</evidence>
<keyword evidence="3 6" id="KW-0808">Transferase</keyword>
<dbReference type="GO" id="GO:0044027">
    <property type="term" value="P:negative regulation of gene expression via chromosomal CpG island methylation"/>
    <property type="evidence" value="ECO:0007669"/>
    <property type="project" value="TreeGrafter"/>
</dbReference>